<accession>D3F294</accession>
<dbReference type="PANTHER" id="PTHR12151">
    <property type="entry name" value="ELECTRON TRANSPORT PROTIN SCO1/SENC FAMILY MEMBER"/>
    <property type="match status" value="1"/>
</dbReference>
<dbReference type="SUPFAM" id="SSF52833">
    <property type="entry name" value="Thioredoxin-like"/>
    <property type="match status" value="1"/>
</dbReference>
<reference evidence="7" key="2">
    <citation type="submission" date="2010-01" db="EMBL/GenBank/DDBJ databases">
        <title>The complete genome of Conexibacter woesei DSM 14684.</title>
        <authorList>
            <consortium name="US DOE Joint Genome Institute (JGI-PGF)"/>
            <person name="Lucas S."/>
            <person name="Copeland A."/>
            <person name="Lapidus A."/>
            <person name="Glavina del Rio T."/>
            <person name="Dalin E."/>
            <person name="Tice H."/>
            <person name="Bruce D."/>
            <person name="Goodwin L."/>
            <person name="Pitluck S."/>
            <person name="Kyrpides N."/>
            <person name="Mavromatis K."/>
            <person name="Ivanova N."/>
            <person name="Mikhailova N."/>
            <person name="Chertkov O."/>
            <person name="Brettin T."/>
            <person name="Detter J.C."/>
            <person name="Han C."/>
            <person name="Larimer F."/>
            <person name="Land M."/>
            <person name="Hauser L."/>
            <person name="Markowitz V."/>
            <person name="Cheng J.-F."/>
            <person name="Hugenholtz P."/>
            <person name="Woyke T."/>
            <person name="Wu D."/>
            <person name="Pukall R."/>
            <person name="Steenblock K."/>
            <person name="Schneider S."/>
            <person name="Klenk H.-P."/>
            <person name="Eisen J.A."/>
        </authorList>
    </citation>
    <scope>NUCLEOTIDE SEQUENCE [LARGE SCALE GENOMIC DNA]</scope>
    <source>
        <strain evidence="7">DSM 14684 / CIP 108061 / JCM 11494 / NBRC 100937 / ID131577</strain>
    </source>
</reference>
<feature type="domain" description="Thioredoxin" evidence="5">
    <location>
        <begin position="49"/>
        <end position="203"/>
    </location>
</feature>
<evidence type="ECO:0000256" key="1">
    <source>
        <dbReference type="ARBA" id="ARBA00010996"/>
    </source>
</evidence>
<dbReference type="InterPro" id="IPR036249">
    <property type="entry name" value="Thioredoxin-like_sf"/>
</dbReference>
<dbReference type="OrthoDB" id="9790194at2"/>
<dbReference type="Proteomes" id="UP000008229">
    <property type="component" value="Chromosome"/>
</dbReference>
<reference evidence="6 7" key="1">
    <citation type="journal article" date="2010" name="Stand. Genomic Sci.">
        <title>Complete genome sequence of Conexibacter woesei type strain (ID131577).</title>
        <authorList>
            <person name="Pukall R."/>
            <person name="Lapidus A."/>
            <person name="Glavina Del Rio T."/>
            <person name="Copeland A."/>
            <person name="Tice H."/>
            <person name="Cheng J.-F."/>
            <person name="Lucas S."/>
            <person name="Chen F."/>
            <person name="Nolan M."/>
            <person name="Bruce D."/>
            <person name="Goodwin L."/>
            <person name="Pitluck S."/>
            <person name="Mavromatis K."/>
            <person name="Ivanova N."/>
            <person name="Ovchinnikova G."/>
            <person name="Pati A."/>
            <person name="Chen A."/>
            <person name="Palaniappan K."/>
            <person name="Land M."/>
            <person name="Hauser L."/>
            <person name="Chang Y.-J."/>
            <person name="Jeffries C.D."/>
            <person name="Chain P."/>
            <person name="Meincke L."/>
            <person name="Sims D."/>
            <person name="Brettin T."/>
            <person name="Detter J.C."/>
            <person name="Rohde M."/>
            <person name="Goeker M."/>
            <person name="Bristow J."/>
            <person name="Eisen J.A."/>
            <person name="Markowitz V."/>
            <person name="Kyrpides N.C."/>
            <person name="Klenk H.-P."/>
            <person name="Hugenholtz P."/>
        </authorList>
    </citation>
    <scope>NUCLEOTIDE SEQUENCE [LARGE SCALE GENOMIC DNA]</scope>
    <source>
        <strain evidence="7">DSM 14684 / CIP 108061 / JCM 11494 / NBRC 100937 / ID131577</strain>
    </source>
</reference>
<keyword evidence="7" id="KW-1185">Reference proteome</keyword>
<dbReference type="PROSITE" id="PS51352">
    <property type="entry name" value="THIOREDOXIN_2"/>
    <property type="match status" value="1"/>
</dbReference>
<comment type="similarity">
    <text evidence="1">Belongs to the SCO1/2 family.</text>
</comment>
<dbReference type="STRING" id="469383.Cwoe_1843"/>
<feature type="disulfide bond" description="Redox-active" evidence="4">
    <location>
        <begin position="87"/>
        <end position="91"/>
    </location>
</feature>
<evidence type="ECO:0000256" key="2">
    <source>
        <dbReference type="ARBA" id="ARBA00023008"/>
    </source>
</evidence>
<organism evidence="6 7">
    <name type="scientific">Conexibacter woesei (strain DSM 14684 / CCUG 47730 / CIP 108061 / JCM 11494 / NBRC 100937 / ID131577)</name>
    <dbReference type="NCBI Taxonomy" id="469383"/>
    <lineage>
        <taxon>Bacteria</taxon>
        <taxon>Bacillati</taxon>
        <taxon>Actinomycetota</taxon>
        <taxon>Thermoleophilia</taxon>
        <taxon>Solirubrobacterales</taxon>
        <taxon>Conexibacteraceae</taxon>
        <taxon>Conexibacter</taxon>
    </lineage>
</organism>
<evidence type="ECO:0000313" key="6">
    <source>
        <dbReference type="EMBL" id="ADB50269.1"/>
    </source>
</evidence>
<name>D3F294_CONWI</name>
<dbReference type="Pfam" id="PF02630">
    <property type="entry name" value="SCO1-SenC"/>
    <property type="match status" value="1"/>
</dbReference>
<sequence precursor="true">MPARLRLTAIVVVALLVAGLGGAVLFGGSGGEASDGDGADPTGFHGAVRPPGARAADFSLRDQDGKLATMREYRGSDVVVTFLYANCDDTCPLTAQQIRGALDELGEDVPVLAISVDPPGDTPFHVDRFLVKQKMNGRMRFLTGNRAELEPVWKAYGIQPQGEGFEHSASTVVIDDRGVQRIGFMTDQLTPDGLAHDLRKLAGDS</sequence>
<keyword evidence="4" id="KW-1015">Disulfide bond</keyword>
<dbReference type="InterPro" id="IPR013766">
    <property type="entry name" value="Thioredoxin_domain"/>
</dbReference>
<dbReference type="EMBL" id="CP001854">
    <property type="protein sequence ID" value="ADB50269.1"/>
    <property type="molecule type" value="Genomic_DNA"/>
</dbReference>
<keyword evidence="2 3" id="KW-0186">Copper</keyword>
<dbReference type="PANTHER" id="PTHR12151:SF25">
    <property type="entry name" value="LINALOOL DEHYDRATASE_ISOMERASE DOMAIN-CONTAINING PROTEIN"/>
    <property type="match status" value="1"/>
</dbReference>
<dbReference type="KEGG" id="cwo:Cwoe_1843"/>
<evidence type="ECO:0000313" key="7">
    <source>
        <dbReference type="Proteomes" id="UP000008229"/>
    </source>
</evidence>
<proteinExistence type="inferred from homology"/>
<dbReference type="AlphaFoldDB" id="D3F294"/>
<evidence type="ECO:0000259" key="5">
    <source>
        <dbReference type="PROSITE" id="PS51352"/>
    </source>
</evidence>
<keyword evidence="3" id="KW-0479">Metal-binding</keyword>
<gene>
    <name evidence="6" type="ordered locus">Cwoe_1843</name>
</gene>
<evidence type="ECO:0000256" key="4">
    <source>
        <dbReference type="PIRSR" id="PIRSR603782-2"/>
    </source>
</evidence>
<dbReference type="Gene3D" id="3.40.30.10">
    <property type="entry name" value="Glutaredoxin"/>
    <property type="match status" value="1"/>
</dbReference>
<feature type="binding site" evidence="3">
    <location>
        <position position="91"/>
    </location>
    <ligand>
        <name>Cu cation</name>
        <dbReference type="ChEBI" id="CHEBI:23378"/>
    </ligand>
</feature>
<feature type="binding site" evidence="3">
    <location>
        <position position="87"/>
    </location>
    <ligand>
        <name>Cu cation</name>
        <dbReference type="ChEBI" id="CHEBI:23378"/>
    </ligand>
</feature>
<dbReference type="InterPro" id="IPR003782">
    <property type="entry name" value="SCO1/SenC"/>
</dbReference>
<dbReference type="eggNOG" id="COG1999">
    <property type="taxonomic scope" value="Bacteria"/>
</dbReference>
<dbReference type="GO" id="GO:0046872">
    <property type="term" value="F:metal ion binding"/>
    <property type="evidence" value="ECO:0007669"/>
    <property type="project" value="UniProtKB-KW"/>
</dbReference>
<protein>
    <submittedName>
        <fullName evidence="6">Electron transport protein SCO1/SenC</fullName>
    </submittedName>
</protein>
<dbReference type="RefSeq" id="WP_012933320.1">
    <property type="nucleotide sequence ID" value="NC_013739.1"/>
</dbReference>
<dbReference type="CDD" id="cd02968">
    <property type="entry name" value="SCO"/>
    <property type="match status" value="1"/>
</dbReference>
<evidence type="ECO:0000256" key="3">
    <source>
        <dbReference type="PIRSR" id="PIRSR603782-1"/>
    </source>
</evidence>
<dbReference type="HOGENOM" id="CLU_050131_4_4_11"/>